<feature type="non-terminal residue" evidence="1">
    <location>
        <position position="68"/>
    </location>
</feature>
<proteinExistence type="predicted"/>
<dbReference type="InterPro" id="IPR027417">
    <property type="entry name" value="P-loop_NTPase"/>
</dbReference>
<dbReference type="AlphaFoldDB" id="A0A6A5YF10"/>
<reference evidence="1" key="1">
    <citation type="journal article" date="2020" name="Stud. Mycol.">
        <title>101 Dothideomycetes genomes: a test case for predicting lifestyles and emergence of pathogens.</title>
        <authorList>
            <person name="Haridas S."/>
            <person name="Albert R."/>
            <person name="Binder M."/>
            <person name="Bloem J."/>
            <person name="Labutti K."/>
            <person name="Salamov A."/>
            <person name="Andreopoulos B."/>
            <person name="Baker S."/>
            <person name="Barry K."/>
            <person name="Bills G."/>
            <person name="Bluhm B."/>
            <person name="Cannon C."/>
            <person name="Castanera R."/>
            <person name="Culley D."/>
            <person name="Daum C."/>
            <person name="Ezra D."/>
            <person name="Gonzalez J."/>
            <person name="Henrissat B."/>
            <person name="Kuo A."/>
            <person name="Liang C."/>
            <person name="Lipzen A."/>
            <person name="Lutzoni F."/>
            <person name="Magnuson J."/>
            <person name="Mondo S."/>
            <person name="Nolan M."/>
            <person name="Ohm R."/>
            <person name="Pangilinan J."/>
            <person name="Park H.-J."/>
            <person name="Ramirez L."/>
            <person name="Alfaro M."/>
            <person name="Sun H."/>
            <person name="Tritt A."/>
            <person name="Yoshinaga Y."/>
            <person name="Zwiers L.-H."/>
            <person name="Turgeon B."/>
            <person name="Goodwin S."/>
            <person name="Spatafora J."/>
            <person name="Crous P."/>
            <person name="Grigoriev I."/>
        </authorList>
    </citation>
    <scope>NUCLEOTIDE SEQUENCE</scope>
    <source>
        <strain evidence="1">CBS 627.86</strain>
    </source>
</reference>
<gene>
    <name evidence="1" type="ORF">BDV96DRAFT_592426</name>
</gene>
<keyword evidence="2" id="KW-1185">Reference proteome</keyword>
<evidence type="ECO:0008006" key="3">
    <source>
        <dbReference type="Google" id="ProtNLM"/>
    </source>
</evidence>
<name>A0A6A5YF10_9PLEO</name>
<organism evidence="1 2">
    <name type="scientific">Lophiotrema nucula</name>
    <dbReference type="NCBI Taxonomy" id="690887"/>
    <lineage>
        <taxon>Eukaryota</taxon>
        <taxon>Fungi</taxon>
        <taxon>Dikarya</taxon>
        <taxon>Ascomycota</taxon>
        <taxon>Pezizomycotina</taxon>
        <taxon>Dothideomycetes</taxon>
        <taxon>Pleosporomycetidae</taxon>
        <taxon>Pleosporales</taxon>
        <taxon>Lophiotremataceae</taxon>
        <taxon>Lophiotrema</taxon>
    </lineage>
</organism>
<dbReference type="Gene3D" id="3.40.50.300">
    <property type="entry name" value="P-loop containing nucleotide triphosphate hydrolases"/>
    <property type="match status" value="1"/>
</dbReference>
<accession>A0A6A5YF10</accession>
<dbReference type="OrthoDB" id="442176at2759"/>
<evidence type="ECO:0000313" key="1">
    <source>
        <dbReference type="EMBL" id="KAF2105490.1"/>
    </source>
</evidence>
<dbReference type="EMBL" id="ML977379">
    <property type="protein sequence ID" value="KAF2105490.1"/>
    <property type="molecule type" value="Genomic_DNA"/>
</dbReference>
<sequence length="68" mass="7555">MILVSGGPDVGKGTNCIRLADEFNLHHISVGDLLRAEAKWPMSPYQHFIPESIKKSLLLLAQLTTRLL</sequence>
<dbReference type="Pfam" id="PF00406">
    <property type="entry name" value="ADK"/>
    <property type="match status" value="1"/>
</dbReference>
<protein>
    <recommendedName>
        <fullName evidence="3">Adenylate kinase</fullName>
    </recommendedName>
</protein>
<dbReference type="Proteomes" id="UP000799770">
    <property type="component" value="Unassembled WGS sequence"/>
</dbReference>
<dbReference type="SUPFAM" id="SSF52540">
    <property type="entry name" value="P-loop containing nucleoside triphosphate hydrolases"/>
    <property type="match status" value="1"/>
</dbReference>
<evidence type="ECO:0000313" key="2">
    <source>
        <dbReference type="Proteomes" id="UP000799770"/>
    </source>
</evidence>